<gene>
    <name evidence="2" type="ORF">TCLT_LOCUS3503</name>
</gene>
<dbReference type="Proteomes" id="UP000276776">
    <property type="component" value="Unassembled WGS sequence"/>
</dbReference>
<reference evidence="4" key="1">
    <citation type="submission" date="2017-02" db="UniProtKB">
        <authorList>
            <consortium name="WormBaseParasite"/>
        </authorList>
    </citation>
    <scope>IDENTIFICATION</scope>
</reference>
<reference evidence="2 3" key="2">
    <citation type="submission" date="2018-11" db="EMBL/GenBank/DDBJ databases">
        <authorList>
            <consortium name="Pathogen Informatics"/>
        </authorList>
    </citation>
    <scope>NUCLEOTIDE SEQUENCE [LARGE SCALE GENOMIC DNA]</scope>
</reference>
<dbReference type="WBParaSite" id="TCLT_0000351301-mRNA-1">
    <property type="protein sequence ID" value="TCLT_0000351301-mRNA-1"/>
    <property type="gene ID" value="TCLT_0000351301"/>
</dbReference>
<evidence type="ECO:0000256" key="1">
    <source>
        <dbReference type="SAM" id="SignalP"/>
    </source>
</evidence>
<keyword evidence="3" id="KW-1185">Reference proteome</keyword>
<evidence type="ECO:0000313" key="2">
    <source>
        <dbReference type="EMBL" id="VDN00013.1"/>
    </source>
</evidence>
<keyword evidence="1" id="KW-0732">Signal</keyword>
<proteinExistence type="predicted"/>
<evidence type="ECO:0000313" key="3">
    <source>
        <dbReference type="Proteomes" id="UP000276776"/>
    </source>
</evidence>
<name>A0A0N5CTF3_THECL</name>
<organism evidence="4">
    <name type="scientific">Thelazia callipaeda</name>
    <name type="common">Oriental eyeworm</name>
    <name type="synonym">Parasitic nematode</name>
    <dbReference type="NCBI Taxonomy" id="103827"/>
    <lineage>
        <taxon>Eukaryota</taxon>
        <taxon>Metazoa</taxon>
        <taxon>Ecdysozoa</taxon>
        <taxon>Nematoda</taxon>
        <taxon>Chromadorea</taxon>
        <taxon>Rhabditida</taxon>
        <taxon>Spirurina</taxon>
        <taxon>Spiruromorpha</taxon>
        <taxon>Thelazioidea</taxon>
        <taxon>Thelaziidae</taxon>
        <taxon>Thelazia</taxon>
    </lineage>
</organism>
<dbReference type="EMBL" id="UYYF01001627">
    <property type="protein sequence ID" value="VDN00013.1"/>
    <property type="molecule type" value="Genomic_DNA"/>
</dbReference>
<accession>A0A0N5CTF3</accession>
<evidence type="ECO:0000313" key="4">
    <source>
        <dbReference type="WBParaSite" id="TCLT_0000351301-mRNA-1"/>
    </source>
</evidence>
<dbReference type="AlphaFoldDB" id="A0A0N5CTF3"/>
<sequence>MQLSSAVFFVALFCLTQILHEDIVEHHYLLCEFIRSGILRYVVESVLEINLTGCEARDIRSLEHCNIVLVCIVVYSKFSNMNFLVRMKQYFDVK</sequence>
<feature type="signal peptide" evidence="1">
    <location>
        <begin position="1"/>
        <end position="21"/>
    </location>
</feature>
<feature type="chain" id="PRO_5043126354" evidence="1">
    <location>
        <begin position="22"/>
        <end position="94"/>
    </location>
</feature>
<dbReference type="OrthoDB" id="5836131at2759"/>
<dbReference type="STRING" id="103827.A0A0N5CTF3"/>
<protein>
    <submittedName>
        <fullName evidence="4">Secreted protein</fullName>
    </submittedName>
</protein>